<dbReference type="Proteomes" id="UP000610611">
    <property type="component" value="Unassembled WGS sequence"/>
</dbReference>
<evidence type="ECO:0000313" key="4">
    <source>
        <dbReference type="Proteomes" id="UP000037729"/>
    </source>
</evidence>
<accession>A0A0M9AJ84</accession>
<dbReference type="Gene3D" id="2.30.180.10">
    <property type="entry name" value="FAS1 domain"/>
    <property type="match status" value="1"/>
</dbReference>
<dbReference type="EMBL" id="WOWB01000001">
    <property type="protein sequence ID" value="NLV06400.1"/>
    <property type="molecule type" value="Genomic_DNA"/>
</dbReference>
<name>A0A0M9AJ84_9EURY</name>
<gene>
    <name evidence="2" type="ORF">AMS69_16705</name>
    <name evidence="3" type="ORF">GOC83_09690</name>
</gene>
<evidence type="ECO:0000313" key="3">
    <source>
        <dbReference type="EMBL" id="NLV06400.1"/>
    </source>
</evidence>
<dbReference type="STRING" id="1705562.AMS69_16705"/>
<comment type="caution">
    <text evidence="2">The sequence shown here is derived from an EMBL/GenBank/DDBJ whole genome shotgun (WGS) entry which is preliminary data.</text>
</comment>
<dbReference type="Pfam" id="PF02469">
    <property type="entry name" value="Fasciclin"/>
    <property type="match status" value="1"/>
</dbReference>
<dbReference type="PROSITE" id="PS51318">
    <property type="entry name" value="TAT"/>
    <property type="match status" value="1"/>
</dbReference>
<evidence type="ECO:0000313" key="2">
    <source>
        <dbReference type="EMBL" id="KOX91751.1"/>
    </source>
</evidence>
<dbReference type="Proteomes" id="UP000037729">
    <property type="component" value="Unassembled WGS sequence"/>
</dbReference>
<dbReference type="OrthoDB" id="105895at2157"/>
<dbReference type="FunFam" id="2.30.180.10:FF:000032">
    <property type="entry name" value="Fasciclin domain-containing protein, putative"/>
    <property type="match status" value="1"/>
</dbReference>
<dbReference type="InterPro" id="IPR050904">
    <property type="entry name" value="Adhesion/Biosynth-related"/>
</dbReference>
<dbReference type="InterPro" id="IPR000782">
    <property type="entry name" value="FAS1_domain"/>
</dbReference>
<reference evidence="3" key="2">
    <citation type="submission" date="2019-12" db="EMBL/GenBank/DDBJ databases">
        <title>The whole-genome sequencing of Haloarcula japonica strain pws8.</title>
        <authorList>
            <person name="Verma D.K."/>
            <person name="Gopal K."/>
            <person name="Prasad E.S."/>
        </authorList>
    </citation>
    <scope>NUCLEOTIDE SEQUENCE</scope>
    <source>
        <strain evidence="3">Pws8</strain>
    </source>
</reference>
<evidence type="ECO:0000259" key="1">
    <source>
        <dbReference type="PROSITE" id="PS50213"/>
    </source>
</evidence>
<dbReference type="EMBL" id="LIUF01000006">
    <property type="protein sequence ID" value="KOX91751.1"/>
    <property type="molecule type" value="Genomic_DNA"/>
</dbReference>
<sequence length="173" mass="17950">MKRTRRGILRSIGAGTAVAVGCVGAASAAPPRDGETIADIASNDDRFTILVEALSEAGLVATLDGNRQLTVFAPTNTAFENLLRVLGISKDKLLERDDLAEILTYHVAPGRRDAESVTTSDQVPTLNGAQIDVDGTVLNGGQAAIAQTNIEASNGYIHAINGDNVDGTGVLLP</sequence>
<dbReference type="InterPro" id="IPR036378">
    <property type="entry name" value="FAS1_dom_sf"/>
</dbReference>
<keyword evidence="4" id="KW-1185">Reference proteome</keyword>
<organism evidence="2 4">
    <name type="scientific">Haloarcula rubripromontorii</name>
    <dbReference type="NCBI Taxonomy" id="1705562"/>
    <lineage>
        <taxon>Archaea</taxon>
        <taxon>Methanobacteriati</taxon>
        <taxon>Methanobacteriota</taxon>
        <taxon>Stenosarchaea group</taxon>
        <taxon>Halobacteria</taxon>
        <taxon>Halobacteriales</taxon>
        <taxon>Haloarculaceae</taxon>
        <taxon>Haloarcula</taxon>
    </lineage>
</organism>
<dbReference type="PATRIC" id="fig|1705562.3.peg.3731"/>
<dbReference type="AlphaFoldDB" id="A0A0M9AJ84"/>
<dbReference type="SMART" id="SM00554">
    <property type="entry name" value="FAS1"/>
    <property type="match status" value="1"/>
</dbReference>
<dbReference type="GO" id="GO:0005615">
    <property type="term" value="C:extracellular space"/>
    <property type="evidence" value="ECO:0007669"/>
    <property type="project" value="TreeGrafter"/>
</dbReference>
<feature type="domain" description="FAS1" evidence="1">
    <location>
        <begin position="34"/>
        <end position="164"/>
    </location>
</feature>
<dbReference type="InterPro" id="IPR006311">
    <property type="entry name" value="TAT_signal"/>
</dbReference>
<proteinExistence type="predicted"/>
<dbReference type="PROSITE" id="PS51257">
    <property type="entry name" value="PROKAR_LIPOPROTEIN"/>
    <property type="match status" value="1"/>
</dbReference>
<dbReference type="PANTHER" id="PTHR10900">
    <property type="entry name" value="PERIOSTIN-RELATED"/>
    <property type="match status" value="1"/>
</dbReference>
<dbReference type="PANTHER" id="PTHR10900:SF77">
    <property type="entry name" value="FI19380P1"/>
    <property type="match status" value="1"/>
</dbReference>
<dbReference type="PROSITE" id="PS50213">
    <property type="entry name" value="FAS1"/>
    <property type="match status" value="1"/>
</dbReference>
<reference evidence="2 4" key="1">
    <citation type="submission" date="2015-08" db="EMBL/GenBank/DDBJ databases">
        <title>Genomes of Isolates from Cabo Rojo, PR.</title>
        <authorList>
            <person name="Sanchez-Nieves R.L."/>
            <person name="Montalvo-Rodriguez R."/>
        </authorList>
    </citation>
    <scope>NUCLEOTIDE SEQUENCE [LARGE SCALE GENOMIC DNA]</scope>
    <source>
        <strain evidence="2 4">SL3</strain>
    </source>
</reference>
<dbReference type="SUPFAM" id="SSF82153">
    <property type="entry name" value="FAS1 domain"/>
    <property type="match status" value="1"/>
</dbReference>
<dbReference type="RefSeq" id="WP_053969192.1">
    <property type="nucleotide sequence ID" value="NZ_JAWJXX010000005.1"/>
</dbReference>
<protein>
    <submittedName>
        <fullName evidence="3">Fasciclin domain-containing protein</fullName>
    </submittedName>
</protein>